<dbReference type="AlphaFoldDB" id="A0A6L5YU18"/>
<gene>
    <name evidence="1" type="ORF">FYJ75_10500</name>
</gene>
<comment type="caution">
    <text evidence="1">The sequence shown here is derived from an EMBL/GenBank/DDBJ whole genome shotgun (WGS) entry which is preliminary data.</text>
</comment>
<reference evidence="1 2" key="1">
    <citation type="submission" date="2019-08" db="EMBL/GenBank/DDBJ databases">
        <title>In-depth cultivation of the pig gut microbiome towards novel bacterial diversity and tailored functional studies.</title>
        <authorList>
            <person name="Wylensek D."/>
            <person name="Hitch T.C.A."/>
            <person name="Clavel T."/>
        </authorList>
    </citation>
    <scope>NUCLEOTIDE SEQUENCE [LARGE SCALE GENOMIC DNA]</scope>
    <source>
        <strain evidence="1 2">MUC/MUC-530-WT-4D</strain>
    </source>
</reference>
<keyword evidence="2" id="KW-1185">Reference proteome</keyword>
<accession>A0A6L5YU18</accession>
<sequence length="192" mass="21964">MSEDEEIVGDREIEIPEMKDKNVDEKDVAVVPDANDTVMNFVNGQNKNSEQQEHNYDIKEQKIALCGDGMSDLYIGIADIDNTRTNQTGERENVEASESESMDKADWIVRRISELGGYENVDDSVKVSIFEFDIVNVSGNIRLFSDVMKRLGIKLDGDELYEEFQRIYDESVSRDADKEKAEYKMWNSGRGR</sequence>
<evidence type="ECO:0000313" key="2">
    <source>
        <dbReference type="Proteomes" id="UP000474024"/>
    </source>
</evidence>
<proteinExistence type="predicted"/>
<protein>
    <submittedName>
        <fullName evidence="1">Uncharacterized protein</fullName>
    </submittedName>
</protein>
<dbReference type="Proteomes" id="UP000474024">
    <property type="component" value="Unassembled WGS sequence"/>
</dbReference>
<evidence type="ECO:0000313" key="1">
    <source>
        <dbReference type="EMBL" id="MST75442.1"/>
    </source>
</evidence>
<dbReference type="EMBL" id="VUNI01000019">
    <property type="protein sequence ID" value="MST75442.1"/>
    <property type="molecule type" value="Genomic_DNA"/>
</dbReference>
<organism evidence="1 2">
    <name type="scientific">Roseburia porci</name>
    <dbReference type="NCBI Taxonomy" id="2605790"/>
    <lineage>
        <taxon>Bacteria</taxon>
        <taxon>Bacillati</taxon>
        <taxon>Bacillota</taxon>
        <taxon>Clostridia</taxon>
        <taxon>Lachnospirales</taxon>
        <taxon>Lachnospiraceae</taxon>
        <taxon>Roseburia</taxon>
    </lineage>
</organism>
<name>A0A6L5YU18_9FIRM</name>